<dbReference type="Proteomes" id="UP000216624">
    <property type="component" value="Unassembled WGS sequence"/>
</dbReference>
<name>A0A261AQF5_CAERE</name>
<sequence>MAQSNTSTNCFRDLITLKNLGGDLSLFYTMGAFNCLLLCINISILYAVLGYMKPTIAELRKQTYIIMDNILLSYIPAGIRETIGCQPEIKMGGGGGKAGGKPGGKGHKASKGATKTMTKTSTGTTKTGGTTGATAAASE</sequence>
<protein>
    <submittedName>
        <fullName evidence="4">Uncharacterized protein</fullName>
    </submittedName>
</protein>
<dbReference type="Proteomes" id="UP000483820">
    <property type="component" value="Chromosome I"/>
</dbReference>
<feature type="transmembrane region" description="Helical" evidence="2">
    <location>
        <begin position="26"/>
        <end position="52"/>
    </location>
</feature>
<keyword evidence="5" id="KW-1185">Reference proteome</keyword>
<evidence type="ECO:0000313" key="5">
    <source>
        <dbReference type="Proteomes" id="UP000216624"/>
    </source>
</evidence>
<evidence type="ECO:0000313" key="6">
    <source>
        <dbReference type="Proteomes" id="UP000483820"/>
    </source>
</evidence>
<comment type="caution">
    <text evidence="4">The sequence shown here is derived from an EMBL/GenBank/DDBJ whole genome shotgun (WGS) entry which is preliminary data.</text>
</comment>
<reference evidence="5" key="2">
    <citation type="submission" date="2017-08" db="EMBL/GenBank/DDBJ databases">
        <authorList>
            <person name="Fierst J.L."/>
        </authorList>
    </citation>
    <scope>NUCLEOTIDE SEQUENCE [LARGE SCALE GENOMIC DNA]</scope>
    <source>
        <strain evidence="5">PX439</strain>
    </source>
</reference>
<organism evidence="4 5">
    <name type="scientific">Caenorhabditis remanei</name>
    <name type="common">Caenorhabditis vulgaris</name>
    <dbReference type="NCBI Taxonomy" id="31234"/>
    <lineage>
        <taxon>Eukaryota</taxon>
        <taxon>Metazoa</taxon>
        <taxon>Ecdysozoa</taxon>
        <taxon>Nematoda</taxon>
        <taxon>Chromadorea</taxon>
        <taxon>Rhabditida</taxon>
        <taxon>Rhabditina</taxon>
        <taxon>Rhabditomorpha</taxon>
        <taxon>Rhabditoidea</taxon>
        <taxon>Rhabditidae</taxon>
        <taxon>Peloderinae</taxon>
        <taxon>Caenorhabditis</taxon>
    </lineage>
</organism>
<evidence type="ECO:0000256" key="1">
    <source>
        <dbReference type="SAM" id="MobiDB-lite"/>
    </source>
</evidence>
<proteinExistence type="predicted"/>
<dbReference type="EMBL" id="NMWX01000005">
    <property type="protein sequence ID" value="OZG00314.1"/>
    <property type="molecule type" value="Genomic_DNA"/>
</dbReference>
<gene>
    <name evidence="4" type="ORF">FL82_07903</name>
    <name evidence="3" type="ORF">GCK72_001012</name>
</gene>
<dbReference type="AlphaFoldDB" id="A0A261AQF5"/>
<keyword evidence="2" id="KW-0812">Transmembrane</keyword>
<evidence type="ECO:0000313" key="3">
    <source>
        <dbReference type="EMBL" id="KAF1769198.1"/>
    </source>
</evidence>
<evidence type="ECO:0000313" key="4">
    <source>
        <dbReference type="EMBL" id="OZG00314.1"/>
    </source>
</evidence>
<reference evidence="4" key="1">
    <citation type="submission" date="2017-08" db="EMBL/GenBank/DDBJ databases">
        <authorList>
            <person name="de Groot N.N."/>
        </authorList>
    </citation>
    <scope>NUCLEOTIDE SEQUENCE [LARGE SCALE GENOMIC DNA]</scope>
    <source>
        <strain evidence="4">PX439</strain>
    </source>
</reference>
<keyword evidence="2" id="KW-1133">Transmembrane helix</keyword>
<keyword evidence="2" id="KW-0472">Membrane</keyword>
<dbReference type="EMBL" id="WUAV01000001">
    <property type="protein sequence ID" value="KAF1769198.1"/>
    <property type="molecule type" value="Genomic_DNA"/>
</dbReference>
<feature type="non-terminal residue" evidence="4">
    <location>
        <position position="1"/>
    </location>
</feature>
<accession>A0A261AQF5</accession>
<feature type="compositionally biased region" description="Gly residues" evidence="1">
    <location>
        <begin position="93"/>
        <end position="103"/>
    </location>
</feature>
<evidence type="ECO:0000256" key="2">
    <source>
        <dbReference type="SAM" id="Phobius"/>
    </source>
</evidence>
<reference evidence="3 6" key="3">
    <citation type="submission" date="2019-12" db="EMBL/GenBank/DDBJ databases">
        <title>Chromosome-level assembly of the Caenorhabditis remanei genome.</title>
        <authorList>
            <person name="Teterina A.A."/>
            <person name="Willis J.H."/>
            <person name="Phillips P.C."/>
        </authorList>
    </citation>
    <scope>NUCLEOTIDE SEQUENCE [LARGE SCALE GENOMIC DNA]</scope>
    <source>
        <strain evidence="3 6">PX506</strain>
        <tissue evidence="3">Whole organism</tissue>
    </source>
</reference>
<feature type="region of interest" description="Disordered" evidence="1">
    <location>
        <begin position="93"/>
        <end position="139"/>
    </location>
</feature>
<feature type="compositionally biased region" description="Low complexity" evidence="1">
    <location>
        <begin position="111"/>
        <end position="139"/>
    </location>
</feature>